<keyword evidence="4" id="KW-1185">Reference proteome</keyword>
<evidence type="ECO:0000313" key="3">
    <source>
        <dbReference type="EnsemblFungi" id="MAPG_07311T0"/>
    </source>
</evidence>
<proteinExistence type="predicted"/>
<dbReference type="Proteomes" id="UP000011715">
    <property type="component" value="Unassembled WGS sequence"/>
</dbReference>
<reference evidence="2" key="3">
    <citation type="submission" date="2011-03" db="EMBL/GenBank/DDBJ databases">
        <title>Annotation of Magnaporthe poae ATCC 64411.</title>
        <authorList>
            <person name="Ma L.-J."/>
            <person name="Dead R."/>
            <person name="Young S.K."/>
            <person name="Zeng Q."/>
            <person name="Gargeya S."/>
            <person name="Fitzgerald M."/>
            <person name="Haas B."/>
            <person name="Abouelleil A."/>
            <person name="Alvarado L."/>
            <person name="Arachchi H.M."/>
            <person name="Berlin A."/>
            <person name="Brown A."/>
            <person name="Chapman S.B."/>
            <person name="Chen Z."/>
            <person name="Dunbar C."/>
            <person name="Freedman E."/>
            <person name="Gearin G."/>
            <person name="Gellesch M."/>
            <person name="Goldberg J."/>
            <person name="Griggs A."/>
            <person name="Gujja S."/>
            <person name="Heiman D."/>
            <person name="Howarth C."/>
            <person name="Larson L."/>
            <person name="Lui A."/>
            <person name="MacDonald P.J.P."/>
            <person name="Mehta T."/>
            <person name="Montmayeur A."/>
            <person name="Murphy C."/>
            <person name="Neiman D."/>
            <person name="Pearson M."/>
            <person name="Priest M."/>
            <person name="Roberts A."/>
            <person name="Saif S."/>
            <person name="Shea T."/>
            <person name="Shenoy N."/>
            <person name="Sisk P."/>
            <person name="Stolte C."/>
            <person name="Sykes S."/>
            <person name="Yandava C."/>
            <person name="Wortman J."/>
            <person name="Nusbaum C."/>
            <person name="Birren B."/>
        </authorList>
    </citation>
    <scope>NUCLEOTIDE SEQUENCE</scope>
    <source>
        <strain evidence="2">ATCC 64411</strain>
    </source>
</reference>
<reference evidence="4" key="2">
    <citation type="submission" date="2010-05" db="EMBL/GenBank/DDBJ databases">
        <title>The genome sequence of Magnaporthe poae strain ATCC 64411.</title>
        <authorList>
            <person name="Ma L.-J."/>
            <person name="Dead R."/>
            <person name="Young S."/>
            <person name="Zeng Q."/>
            <person name="Koehrsen M."/>
            <person name="Alvarado L."/>
            <person name="Berlin A."/>
            <person name="Chapman S.B."/>
            <person name="Chen Z."/>
            <person name="Freedman E."/>
            <person name="Gellesch M."/>
            <person name="Goldberg J."/>
            <person name="Griggs A."/>
            <person name="Gujja S."/>
            <person name="Heilman E.R."/>
            <person name="Heiman D."/>
            <person name="Hepburn T."/>
            <person name="Howarth C."/>
            <person name="Jen D."/>
            <person name="Larson L."/>
            <person name="Mehta T."/>
            <person name="Neiman D."/>
            <person name="Pearson M."/>
            <person name="Roberts A."/>
            <person name="Saif S."/>
            <person name="Shea T."/>
            <person name="Shenoy N."/>
            <person name="Sisk P."/>
            <person name="Stolte C."/>
            <person name="Sykes S."/>
            <person name="Walk T."/>
            <person name="White J."/>
            <person name="Yandava C."/>
            <person name="Haas B."/>
            <person name="Nusbaum C."/>
            <person name="Birren B."/>
        </authorList>
    </citation>
    <scope>NUCLEOTIDE SEQUENCE [LARGE SCALE GENOMIC DNA]</scope>
    <source>
        <strain evidence="4">ATCC 64411 / 73-15</strain>
    </source>
</reference>
<evidence type="ECO:0000313" key="4">
    <source>
        <dbReference type="Proteomes" id="UP000011715"/>
    </source>
</evidence>
<dbReference type="EMBL" id="GL876971">
    <property type="protein sequence ID" value="KLU88324.1"/>
    <property type="molecule type" value="Genomic_DNA"/>
</dbReference>
<evidence type="ECO:0000313" key="2">
    <source>
        <dbReference type="EMBL" id="KLU88324.1"/>
    </source>
</evidence>
<dbReference type="VEuPathDB" id="FungiDB:MAPG_07311"/>
<reference evidence="3" key="4">
    <citation type="journal article" date="2015" name="G3 (Bethesda)">
        <title>Genome sequences of three phytopathogenic species of the Magnaporthaceae family of fungi.</title>
        <authorList>
            <person name="Okagaki L.H."/>
            <person name="Nunes C.C."/>
            <person name="Sailsbery J."/>
            <person name="Clay B."/>
            <person name="Brown D."/>
            <person name="John T."/>
            <person name="Oh Y."/>
            <person name="Young N."/>
            <person name="Fitzgerald M."/>
            <person name="Haas B.J."/>
            <person name="Zeng Q."/>
            <person name="Young S."/>
            <person name="Adiconis X."/>
            <person name="Fan L."/>
            <person name="Levin J.Z."/>
            <person name="Mitchell T.K."/>
            <person name="Okubara P.A."/>
            <person name="Farman M.L."/>
            <person name="Kohn L.M."/>
            <person name="Birren B."/>
            <person name="Ma L.-J."/>
            <person name="Dean R.A."/>
        </authorList>
    </citation>
    <scope>NUCLEOTIDE SEQUENCE</scope>
    <source>
        <strain evidence="3">ATCC 64411 / 73-15</strain>
    </source>
</reference>
<dbReference type="EMBL" id="ADBL01001767">
    <property type="status" value="NOT_ANNOTATED_CDS"/>
    <property type="molecule type" value="Genomic_DNA"/>
</dbReference>
<dbReference type="AlphaFoldDB" id="A0A0C4E4B9"/>
<dbReference type="EnsemblFungi" id="MAPG_07311T0">
    <property type="protein sequence ID" value="MAPG_07311T0"/>
    <property type="gene ID" value="MAPG_07311"/>
</dbReference>
<sequence>MKGFSRGCDVWQVKQAAKAHTQVSNQGEKGVLQTEQVPFYIPRPRTNYIIRKDCPSGCSGFHESRGLDGVASFGLACVRVAFRKRRPFLLTCIMYIAKTRHTYAIVPLFSGNKEWGKAVEEGRKEENNTERFNSFRCNLSTNLHADTHSTPHPALGFDIPHPVIHSSSYSSTTTDKLPDRPRANLGAGSGGEKRARFGPGCRRLTDEAASGGGCAEVGITTGLSVHAGDISGFRLLYILDRPASNGSNWMEGFDNTCCTVRPLCRSINGAVLAF</sequence>
<organism evidence="3 4">
    <name type="scientific">Magnaporthiopsis poae (strain ATCC 64411 / 73-15)</name>
    <name type="common">Kentucky bluegrass fungus</name>
    <name type="synonym">Magnaporthe poae</name>
    <dbReference type="NCBI Taxonomy" id="644358"/>
    <lineage>
        <taxon>Eukaryota</taxon>
        <taxon>Fungi</taxon>
        <taxon>Dikarya</taxon>
        <taxon>Ascomycota</taxon>
        <taxon>Pezizomycotina</taxon>
        <taxon>Sordariomycetes</taxon>
        <taxon>Sordariomycetidae</taxon>
        <taxon>Magnaporthales</taxon>
        <taxon>Magnaporthaceae</taxon>
        <taxon>Magnaporthiopsis</taxon>
    </lineage>
</organism>
<name>A0A0C4E4B9_MAGP6</name>
<feature type="region of interest" description="Disordered" evidence="1">
    <location>
        <begin position="168"/>
        <end position="199"/>
    </location>
</feature>
<reference evidence="2" key="1">
    <citation type="submission" date="2010-05" db="EMBL/GenBank/DDBJ databases">
        <title>The Genome Sequence of Magnaporthe poae strain ATCC 64411.</title>
        <authorList>
            <consortium name="The Broad Institute Genome Sequencing Platform"/>
            <consortium name="Broad Institute Genome Sequencing Center for Infectious Disease"/>
            <person name="Ma L.-J."/>
            <person name="Dead R."/>
            <person name="Young S."/>
            <person name="Zeng Q."/>
            <person name="Koehrsen M."/>
            <person name="Alvarado L."/>
            <person name="Berlin A."/>
            <person name="Chapman S.B."/>
            <person name="Chen Z."/>
            <person name="Freedman E."/>
            <person name="Gellesch M."/>
            <person name="Goldberg J."/>
            <person name="Griggs A."/>
            <person name="Gujja S."/>
            <person name="Heilman E.R."/>
            <person name="Heiman D."/>
            <person name="Hepburn T."/>
            <person name="Howarth C."/>
            <person name="Jen D."/>
            <person name="Larson L."/>
            <person name="Mehta T."/>
            <person name="Neiman D."/>
            <person name="Pearson M."/>
            <person name="Roberts A."/>
            <person name="Saif S."/>
            <person name="Shea T."/>
            <person name="Shenoy N."/>
            <person name="Sisk P."/>
            <person name="Stolte C."/>
            <person name="Sykes S."/>
            <person name="Walk T."/>
            <person name="White J."/>
            <person name="Yandava C."/>
            <person name="Haas B."/>
            <person name="Nusbaum C."/>
            <person name="Birren B."/>
        </authorList>
    </citation>
    <scope>NUCLEOTIDE SEQUENCE</scope>
    <source>
        <strain evidence="2">ATCC 64411</strain>
    </source>
</reference>
<accession>A0A0C4E4B9</accession>
<gene>
    <name evidence="2" type="ORF">MAPG_07311</name>
</gene>
<protein>
    <submittedName>
        <fullName evidence="2 3">Uncharacterized protein</fullName>
    </submittedName>
</protein>
<evidence type="ECO:0000256" key="1">
    <source>
        <dbReference type="SAM" id="MobiDB-lite"/>
    </source>
</evidence>
<reference evidence="3" key="5">
    <citation type="submission" date="2015-06" db="UniProtKB">
        <authorList>
            <consortium name="EnsemblFungi"/>
        </authorList>
    </citation>
    <scope>IDENTIFICATION</scope>
    <source>
        <strain evidence="3">ATCC 64411</strain>
    </source>
</reference>